<dbReference type="PANTHER" id="PTHR48107:SF16">
    <property type="entry name" value="NADPH-DEPENDENT ALDEHYDE REDUCTASE 1, CHLOROPLASTIC"/>
    <property type="match status" value="1"/>
</dbReference>
<organism evidence="4 5">
    <name type="scientific">Planosporangium flavigriseum</name>
    <dbReference type="NCBI Taxonomy" id="373681"/>
    <lineage>
        <taxon>Bacteria</taxon>
        <taxon>Bacillati</taxon>
        <taxon>Actinomycetota</taxon>
        <taxon>Actinomycetes</taxon>
        <taxon>Micromonosporales</taxon>
        <taxon>Micromonosporaceae</taxon>
        <taxon>Planosporangium</taxon>
    </lineage>
</organism>
<dbReference type="Gene3D" id="3.40.50.720">
    <property type="entry name" value="NAD(P)-binding Rossmann-like Domain"/>
    <property type="match status" value="1"/>
</dbReference>
<keyword evidence="5" id="KW-1185">Reference proteome</keyword>
<evidence type="ECO:0008006" key="6">
    <source>
        <dbReference type="Google" id="ProtNLM"/>
    </source>
</evidence>
<dbReference type="RefSeq" id="WP_373313850.1">
    <property type="nucleotide sequence ID" value="NZ_BAAAQJ010000019.1"/>
</dbReference>
<dbReference type="GO" id="GO:0016614">
    <property type="term" value="F:oxidoreductase activity, acting on CH-OH group of donors"/>
    <property type="evidence" value="ECO:0007669"/>
    <property type="project" value="UniProtKB-ARBA"/>
</dbReference>
<evidence type="ECO:0000256" key="2">
    <source>
        <dbReference type="ARBA" id="ARBA00023002"/>
    </source>
</evidence>
<evidence type="ECO:0000256" key="3">
    <source>
        <dbReference type="SAM" id="MobiDB-lite"/>
    </source>
</evidence>
<comment type="caution">
    <text evidence="4">The sequence shown here is derived from an EMBL/GenBank/DDBJ whole genome shotgun (WGS) entry which is preliminary data.</text>
</comment>
<comment type="similarity">
    <text evidence="1">Belongs to the short-chain dehydrogenases/reductases (SDR) family.</text>
</comment>
<dbReference type="Proteomes" id="UP000653674">
    <property type="component" value="Unassembled WGS sequence"/>
</dbReference>
<accession>A0A8J3LJ70</accession>
<dbReference type="SUPFAM" id="SSF51735">
    <property type="entry name" value="NAD(P)-binding Rossmann-fold domains"/>
    <property type="match status" value="1"/>
</dbReference>
<evidence type="ECO:0000313" key="4">
    <source>
        <dbReference type="EMBL" id="GIG72727.1"/>
    </source>
</evidence>
<keyword evidence="2" id="KW-0560">Oxidoreductase</keyword>
<sequence length="107" mass="11493">MAVPLAGHTGGSDTGEKGIPPWLRTSTASRTREGADVLISYLPEEEKDAQETVRLVRDAGRTAVTVPGDIREEAHCQRIVDRAVAEFGRIDALVNNAAHQMMQPGAT</sequence>
<reference evidence="4" key="1">
    <citation type="submission" date="2021-01" db="EMBL/GenBank/DDBJ databases">
        <title>Whole genome shotgun sequence of Planosporangium flavigriseum NBRC 105377.</title>
        <authorList>
            <person name="Komaki H."/>
            <person name="Tamura T."/>
        </authorList>
    </citation>
    <scope>NUCLEOTIDE SEQUENCE</scope>
    <source>
        <strain evidence="4">NBRC 105377</strain>
    </source>
</reference>
<dbReference type="AlphaFoldDB" id="A0A8J3LJ70"/>
<dbReference type="PANTHER" id="PTHR48107">
    <property type="entry name" value="NADPH-DEPENDENT ALDEHYDE REDUCTASE-LIKE PROTEIN, CHLOROPLASTIC-RELATED"/>
    <property type="match status" value="1"/>
</dbReference>
<dbReference type="Pfam" id="PF13561">
    <property type="entry name" value="adh_short_C2"/>
    <property type="match status" value="1"/>
</dbReference>
<name>A0A8J3LJ70_9ACTN</name>
<dbReference type="InterPro" id="IPR036291">
    <property type="entry name" value="NAD(P)-bd_dom_sf"/>
</dbReference>
<feature type="region of interest" description="Disordered" evidence="3">
    <location>
        <begin position="1"/>
        <end position="28"/>
    </location>
</feature>
<gene>
    <name evidence="4" type="ORF">Pfl04_11310</name>
</gene>
<dbReference type="EMBL" id="BONU01000005">
    <property type="protein sequence ID" value="GIG72727.1"/>
    <property type="molecule type" value="Genomic_DNA"/>
</dbReference>
<evidence type="ECO:0000313" key="5">
    <source>
        <dbReference type="Proteomes" id="UP000653674"/>
    </source>
</evidence>
<proteinExistence type="inferred from homology"/>
<dbReference type="InterPro" id="IPR002347">
    <property type="entry name" value="SDR_fam"/>
</dbReference>
<protein>
    <recommendedName>
        <fullName evidence="6">Short chain dehydrogenase</fullName>
    </recommendedName>
</protein>
<evidence type="ECO:0000256" key="1">
    <source>
        <dbReference type="ARBA" id="ARBA00006484"/>
    </source>
</evidence>